<reference evidence="7" key="3">
    <citation type="submission" date="2024-05" db="EMBL/GenBank/DDBJ databases">
        <title>Yangia mangrovi SAOS 153D genome.</title>
        <authorList>
            <person name="Verma A."/>
            <person name="Pal Y."/>
            <person name="Sundharam S."/>
            <person name="Bisht B."/>
            <person name="Srinivasan K."/>
        </authorList>
    </citation>
    <scope>NUCLEOTIDE SEQUENCE</scope>
    <source>
        <strain evidence="7">SAOS 153D</strain>
    </source>
</reference>
<dbReference type="CDD" id="cd06581">
    <property type="entry name" value="TM_PBP1_LivM_like"/>
    <property type="match status" value="1"/>
</dbReference>
<reference evidence="8" key="1">
    <citation type="submission" date="2017-09" db="EMBL/GenBank/DDBJ databases">
        <title>Yangia sp. SAOS 153D whole genome sequencing.</title>
        <authorList>
            <person name="Verma A."/>
            <person name="Krishnamurthi S."/>
        </authorList>
    </citation>
    <scope>NUCLEOTIDE SEQUENCE [LARGE SCALE GENOMIC DNA]</scope>
    <source>
        <strain evidence="8">SAOS 153D</strain>
    </source>
</reference>
<keyword evidence="4 6" id="KW-1133">Transmembrane helix</keyword>
<dbReference type="Proteomes" id="UP000217448">
    <property type="component" value="Unassembled WGS sequence"/>
</dbReference>
<protein>
    <submittedName>
        <fullName evidence="8">Branched-chain amino acid ABC transporter permease</fullName>
    </submittedName>
</protein>
<feature type="transmembrane region" description="Helical" evidence="6">
    <location>
        <begin position="56"/>
        <end position="75"/>
    </location>
</feature>
<dbReference type="Pfam" id="PF02653">
    <property type="entry name" value="BPD_transp_2"/>
    <property type="match status" value="1"/>
</dbReference>
<feature type="transmembrane region" description="Helical" evidence="6">
    <location>
        <begin position="31"/>
        <end position="49"/>
    </location>
</feature>
<dbReference type="RefSeq" id="WP_095882387.1">
    <property type="nucleotide sequence ID" value="NZ_NTHN02000001.1"/>
</dbReference>
<evidence type="ECO:0000256" key="3">
    <source>
        <dbReference type="ARBA" id="ARBA00022692"/>
    </source>
</evidence>
<keyword evidence="2" id="KW-1003">Cell membrane</keyword>
<comment type="subcellular location">
    <subcellularLocation>
        <location evidence="1">Cell membrane</location>
        <topology evidence="1">Multi-pass membrane protein</topology>
    </subcellularLocation>
</comment>
<evidence type="ECO:0000313" key="8">
    <source>
        <dbReference type="EMBL" id="PBD19041.1"/>
    </source>
</evidence>
<feature type="transmembrane region" description="Helical" evidence="6">
    <location>
        <begin position="283"/>
        <end position="306"/>
    </location>
</feature>
<proteinExistence type="predicted"/>
<dbReference type="OrthoDB" id="9804361at2"/>
<dbReference type="EMBL" id="NTHN01000169">
    <property type="protein sequence ID" value="PBD19041.1"/>
    <property type="molecule type" value="Genomic_DNA"/>
</dbReference>
<dbReference type="GO" id="GO:0015658">
    <property type="term" value="F:branched-chain amino acid transmembrane transporter activity"/>
    <property type="evidence" value="ECO:0007669"/>
    <property type="project" value="InterPro"/>
</dbReference>
<comment type="caution">
    <text evidence="8">The sequence shown here is derived from an EMBL/GenBank/DDBJ whole genome shotgun (WGS) entry which is preliminary data.</text>
</comment>
<dbReference type="InterPro" id="IPR043428">
    <property type="entry name" value="LivM-like"/>
</dbReference>
<dbReference type="GO" id="GO:0005886">
    <property type="term" value="C:plasma membrane"/>
    <property type="evidence" value="ECO:0007669"/>
    <property type="project" value="UniProtKB-SubCell"/>
</dbReference>
<keyword evidence="3 6" id="KW-0812">Transmembrane</keyword>
<evidence type="ECO:0000256" key="2">
    <source>
        <dbReference type="ARBA" id="ARBA00022475"/>
    </source>
</evidence>
<evidence type="ECO:0000256" key="5">
    <source>
        <dbReference type="ARBA" id="ARBA00023136"/>
    </source>
</evidence>
<evidence type="ECO:0000256" key="1">
    <source>
        <dbReference type="ARBA" id="ARBA00004651"/>
    </source>
</evidence>
<keyword evidence="9" id="KW-1185">Reference proteome</keyword>
<sequence length="428" mass="45633">MPNLRTLLILAVLLVLLIAVPPFLGLGWQNALVNVLIASLFALAFNLLIGQAGLLSFGHAAYFGVGAFAALHLMLAVEDGLPFPTPLLPLAGAAAGLLVGLVAGYFATMRSGVYFALVTLAIAELFHSLAPRLEGLFGGESGVSSMRMPWQGFTFGSMIEVYYLTLAWVVICGLGLWAYTRTPFGRLTLALRDNEQRVRFLGYNAHASKVIIFAVSAMFTGVAGALQAISNETANYSLFGSIVSSQVVLQTFVGGATVFFGPVIGATAFALFSFLVSDLTRSWLLYQGLIFVLIMLYAPSGIGGVVHHHIRNRRQLDWARLAGPYLMALAGGLLITGGVVFLVESASVLFGEEYARLRHAAEGGLPAFDLFGAEWSPVSVLTWIIPAALLLGGIAVLIRARREIDTLWARKDPSDDTLAETAPLGGEA</sequence>
<gene>
    <name evidence="7" type="ORF">CLG85_001080</name>
    <name evidence="8" type="ORF">CLG85_11460</name>
</gene>
<dbReference type="InterPro" id="IPR001851">
    <property type="entry name" value="ABC_transp_permease"/>
</dbReference>
<keyword evidence="5 6" id="KW-0472">Membrane</keyword>
<feature type="transmembrane region" description="Helical" evidence="6">
    <location>
        <begin position="258"/>
        <end position="277"/>
    </location>
</feature>
<evidence type="ECO:0000313" key="9">
    <source>
        <dbReference type="Proteomes" id="UP000217448"/>
    </source>
</evidence>
<feature type="transmembrane region" description="Helical" evidence="6">
    <location>
        <begin position="318"/>
        <end position="343"/>
    </location>
</feature>
<reference evidence="9" key="2">
    <citation type="submission" date="2023-07" db="EMBL/GenBank/DDBJ databases">
        <title>Yangia mangrovi SAOS 153D genome.</title>
        <authorList>
            <person name="Verma A."/>
            <person name="Pal Y."/>
            <person name="Sundharam S."/>
            <person name="Bisht B."/>
            <person name="Srinivasan K."/>
        </authorList>
    </citation>
    <scope>NUCLEOTIDE SEQUENCE [LARGE SCALE GENOMIC DNA]</scope>
    <source>
        <strain evidence="9">SAOS 153D</strain>
    </source>
</reference>
<dbReference type="PANTHER" id="PTHR30482">
    <property type="entry name" value="HIGH-AFFINITY BRANCHED-CHAIN AMINO ACID TRANSPORT SYSTEM PERMEASE"/>
    <property type="match status" value="1"/>
</dbReference>
<feature type="transmembrane region" description="Helical" evidence="6">
    <location>
        <begin position="113"/>
        <end position="130"/>
    </location>
</feature>
<dbReference type="EMBL" id="NTHN02000001">
    <property type="protein sequence ID" value="MCT4369007.1"/>
    <property type="molecule type" value="Genomic_DNA"/>
</dbReference>
<organism evidence="8">
    <name type="scientific">Alloyangia mangrovi</name>
    <dbReference type="NCBI Taxonomy" id="1779329"/>
    <lineage>
        <taxon>Bacteria</taxon>
        <taxon>Pseudomonadati</taxon>
        <taxon>Pseudomonadota</taxon>
        <taxon>Alphaproteobacteria</taxon>
        <taxon>Rhodobacterales</taxon>
        <taxon>Roseobacteraceae</taxon>
        <taxon>Alloyangia</taxon>
    </lineage>
</organism>
<feature type="transmembrane region" description="Helical" evidence="6">
    <location>
        <begin position="380"/>
        <end position="400"/>
    </location>
</feature>
<dbReference type="PANTHER" id="PTHR30482:SF17">
    <property type="entry name" value="ABC TRANSPORTER ATP-BINDING PROTEIN"/>
    <property type="match status" value="1"/>
</dbReference>
<feature type="transmembrane region" description="Helical" evidence="6">
    <location>
        <begin position="7"/>
        <end position="25"/>
    </location>
</feature>
<accession>A0A2A3JV47</accession>
<name>A0A2A3JV47_9RHOB</name>
<feature type="transmembrane region" description="Helical" evidence="6">
    <location>
        <begin position="87"/>
        <end position="106"/>
    </location>
</feature>
<feature type="transmembrane region" description="Helical" evidence="6">
    <location>
        <begin position="150"/>
        <end position="179"/>
    </location>
</feature>
<evidence type="ECO:0000313" key="7">
    <source>
        <dbReference type="EMBL" id="MCT4369007.1"/>
    </source>
</evidence>
<dbReference type="AlphaFoldDB" id="A0A2A3JV47"/>
<evidence type="ECO:0000256" key="6">
    <source>
        <dbReference type="SAM" id="Phobius"/>
    </source>
</evidence>
<evidence type="ECO:0000256" key="4">
    <source>
        <dbReference type="ARBA" id="ARBA00022989"/>
    </source>
</evidence>